<organism evidence="1 2">
    <name type="scientific">Candidatus Syntrophosphaera thermopropionivorans</name>
    <dbReference type="NCBI Taxonomy" id="2593015"/>
    <lineage>
        <taxon>Bacteria</taxon>
        <taxon>Pseudomonadati</taxon>
        <taxon>Candidatus Cloacimonadota</taxon>
        <taxon>Candidatus Cloacimonadia</taxon>
        <taxon>Candidatus Cloacimonadales</taxon>
        <taxon>Candidatus Cloacimonadaceae</taxon>
        <taxon>Candidatus Syntrophosphaera</taxon>
    </lineage>
</organism>
<protein>
    <submittedName>
        <fullName evidence="1">Uncharacterized protein</fullName>
    </submittedName>
</protein>
<evidence type="ECO:0000313" key="2">
    <source>
        <dbReference type="Proteomes" id="UP000294588"/>
    </source>
</evidence>
<proteinExistence type="predicted"/>
<accession>A0AC61QL91</accession>
<name>A0AC61QL91_9BACT</name>
<dbReference type="EMBL" id="SMOG01000001">
    <property type="protein sequence ID" value="TDF74708.1"/>
    <property type="molecule type" value="Genomic_DNA"/>
</dbReference>
<sequence length="61" mass="6991">MTDKKKEIAAIAGVLALITAEEAEAPKLPQARASLLWQAYGRQQTMLYRDLTQRRLIKRHK</sequence>
<gene>
    <name evidence="1" type="ORF">E0946_01090</name>
</gene>
<comment type="caution">
    <text evidence="1">The sequence shown here is derived from an EMBL/GenBank/DDBJ whole genome shotgun (WGS) entry which is preliminary data.</text>
</comment>
<keyword evidence="2" id="KW-1185">Reference proteome</keyword>
<reference evidence="1" key="1">
    <citation type="submission" date="2019-03" db="EMBL/GenBank/DDBJ databases">
        <title>Candidatus Syntrophosphaera thermopropionivorans: a novel player in syntrophic propionate oxidation during anaerobic digestion.</title>
        <authorList>
            <person name="Dyksma S."/>
        </authorList>
    </citation>
    <scope>NUCLEOTIDE SEQUENCE</scope>
    <source>
        <strain evidence="1">W5</strain>
    </source>
</reference>
<dbReference type="Proteomes" id="UP000294588">
    <property type="component" value="Unassembled WGS sequence"/>
</dbReference>
<evidence type="ECO:0000313" key="1">
    <source>
        <dbReference type="EMBL" id="TDF74708.1"/>
    </source>
</evidence>